<dbReference type="CDD" id="cd00143">
    <property type="entry name" value="PP2Cc"/>
    <property type="match status" value="1"/>
</dbReference>
<keyword evidence="3" id="KW-1185">Reference proteome</keyword>
<evidence type="ECO:0000313" key="3">
    <source>
        <dbReference type="Proteomes" id="UP000620156"/>
    </source>
</evidence>
<dbReference type="Gene3D" id="3.60.40.10">
    <property type="entry name" value="PPM-type phosphatase domain"/>
    <property type="match status" value="1"/>
</dbReference>
<name>A0A918BGW1_9ACTN</name>
<sequence length="144" mass="15306">MLWTGSQLALVHIGDSRAYLLRDGALSRITHDHTLVQSMLDEGRLTPEEADAHPQRMLLLKGLHGGSAPSPDLRLQDVRPGDRFLLCSDGLSRVVADGVVRRVLVTVPDPEDAVRALVAEANGAGGPDNVSCVVADVRSVLGDA</sequence>
<dbReference type="SUPFAM" id="SSF81606">
    <property type="entry name" value="PP2C-like"/>
    <property type="match status" value="1"/>
</dbReference>
<dbReference type="Proteomes" id="UP000620156">
    <property type="component" value="Unassembled WGS sequence"/>
</dbReference>
<dbReference type="AlphaFoldDB" id="A0A918BGW1"/>
<accession>A0A918BGW1</accession>
<evidence type="ECO:0000259" key="1">
    <source>
        <dbReference type="PROSITE" id="PS51746"/>
    </source>
</evidence>
<feature type="domain" description="PPM-type phosphatase" evidence="1">
    <location>
        <begin position="1"/>
        <end position="137"/>
    </location>
</feature>
<gene>
    <name evidence="2" type="ORF">GCM10010145_40000</name>
</gene>
<comment type="caution">
    <text evidence="2">The sequence shown here is derived from an EMBL/GenBank/DDBJ whole genome shotgun (WGS) entry which is preliminary data.</text>
</comment>
<reference evidence="2" key="1">
    <citation type="journal article" date="2014" name="Int. J. Syst. Evol. Microbiol.">
        <title>Complete genome sequence of Corynebacterium casei LMG S-19264T (=DSM 44701T), isolated from a smear-ripened cheese.</title>
        <authorList>
            <consortium name="US DOE Joint Genome Institute (JGI-PGF)"/>
            <person name="Walter F."/>
            <person name="Albersmeier A."/>
            <person name="Kalinowski J."/>
            <person name="Ruckert C."/>
        </authorList>
    </citation>
    <scope>NUCLEOTIDE SEQUENCE</scope>
    <source>
        <strain evidence="2">JCM 3131</strain>
    </source>
</reference>
<dbReference type="PROSITE" id="PS51746">
    <property type="entry name" value="PPM_2"/>
    <property type="match status" value="1"/>
</dbReference>
<protein>
    <recommendedName>
        <fullName evidence="1">PPM-type phosphatase domain-containing protein</fullName>
    </recommendedName>
</protein>
<dbReference type="InterPro" id="IPR036457">
    <property type="entry name" value="PPM-type-like_dom_sf"/>
</dbReference>
<evidence type="ECO:0000313" key="2">
    <source>
        <dbReference type="EMBL" id="GGQ66081.1"/>
    </source>
</evidence>
<organism evidence="2 3">
    <name type="scientific">Streptomyces ruber</name>
    <dbReference type="NCBI Taxonomy" id="83378"/>
    <lineage>
        <taxon>Bacteria</taxon>
        <taxon>Bacillati</taxon>
        <taxon>Actinomycetota</taxon>
        <taxon>Actinomycetes</taxon>
        <taxon>Kitasatosporales</taxon>
        <taxon>Streptomycetaceae</taxon>
        <taxon>Streptomyces</taxon>
    </lineage>
</organism>
<dbReference type="EMBL" id="BMQK01000008">
    <property type="protein sequence ID" value="GGQ66081.1"/>
    <property type="molecule type" value="Genomic_DNA"/>
</dbReference>
<proteinExistence type="predicted"/>
<reference evidence="2" key="2">
    <citation type="submission" date="2020-09" db="EMBL/GenBank/DDBJ databases">
        <authorList>
            <person name="Sun Q."/>
            <person name="Ohkuma M."/>
        </authorList>
    </citation>
    <scope>NUCLEOTIDE SEQUENCE</scope>
    <source>
        <strain evidence="2">JCM 3131</strain>
    </source>
</reference>
<dbReference type="InterPro" id="IPR001932">
    <property type="entry name" value="PPM-type_phosphatase-like_dom"/>
</dbReference>